<dbReference type="InterPro" id="IPR006379">
    <property type="entry name" value="HAD-SF_hydro_IIB"/>
</dbReference>
<dbReference type="PROSITE" id="PS01229">
    <property type="entry name" value="COF_2"/>
    <property type="match status" value="1"/>
</dbReference>
<protein>
    <submittedName>
        <fullName evidence="2">Cof-type HAD-IIB family hydrolase</fullName>
    </submittedName>
    <submittedName>
        <fullName evidence="1">Putative hydrolase M6_Spy0533</fullName>
        <ecNumber evidence="1">3.-.-.-</ecNumber>
    </submittedName>
</protein>
<proteinExistence type="predicted"/>
<evidence type="ECO:0000313" key="1">
    <source>
        <dbReference type="EMBL" id="CUN09063.1"/>
    </source>
</evidence>
<organism evidence="1 4">
    <name type="scientific">Coprococcus comes</name>
    <dbReference type="NCBI Taxonomy" id="410072"/>
    <lineage>
        <taxon>Bacteria</taxon>
        <taxon>Bacillati</taxon>
        <taxon>Bacillota</taxon>
        <taxon>Clostridia</taxon>
        <taxon>Lachnospirales</taxon>
        <taxon>Lachnospiraceae</taxon>
        <taxon>Coprococcus</taxon>
    </lineage>
</organism>
<sequence length="270" mass="30042">MKYQILVLDLDGTLTNSRKEITPPTLKALIEIQEAGKKVVLASGRPTYGVVPLARQLHLERYGSYILSFNGARITDCRTGQVIYNKTLPQDVIPDIYRIASNYPVDILAYEDGQLLSGFTPTKYSELESRINHLPIVQIDNFCEKVSTFPNNKFLLTGEPDSIAAAKEEMSAHFHGYIDVYCSDPFFLEIVPKNVDKAASLLKLLTSIGLTADEMICCGDGYNDLTMIETAGLGVAMENAQPLVREKADFITKSNDDDGVLYVIDQFMRD</sequence>
<gene>
    <name evidence="3" type="ORF">DW656_14415</name>
    <name evidence="2" type="ORF">DWX03_08490</name>
    <name evidence="1" type="ORF">ERS852574_02633</name>
</gene>
<dbReference type="PANTHER" id="PTHR10000:SF8">
    <property type="entry name" value="HAD SUPERFAMILY HYDROLASE-LIKE, TYPE 3"/>
    <property type="match status" value="1"/>
</dbReference>
<evidence type="ECO:0000313" key="5">
    <source>
        <dbReference type="Proteomes" id="UP000283360"/>
    </source>
</evidence>
<dbReference type="EMBL" id="QRHO01000027">
    <property type="protein sequence ID" value="RHF81272.1"/>
    <property type="molecule type" value="Genomic_DNA"/>
</dbReference>
<dbReference type="Gene3D" id="3.30.1240.10">
    <property type="match status" value="1"/>
</dbReference>
<dbReference type="GO" id="GO:0005829">
    <property type="term" value="C:cytosol"/>
    <property type="evidence" value="ECO:0007669"/>
    <property type="project" value="TreeGrafter"/>
</dbReference>
<dbReference type="SFLD" id="SFLDG01140">
    <property type="entry name" value="C2.B:_Phosphomannomutase_and_P"/>
    <property type="match status" value="1"/>
</dbReference>
<keyword evidence="5" id="KW-1185">Reference proteome</keyword>
<dbReference type="EC" id="3.-.-.-" evidence="1"/>
<dbReference type="RefSeq" id="WP_055157909.1">
    <property type="nucleotide sequence ID" value="NZ_CAXSNH010000011.1"/>
</dbReference>
<dbReference type="SFLD" id="SFLDG01144">
    <property type="entry name" value="C2.B.4:_PGP_Like"/>
    <property type="match status" value="1"/>
</dbReference>
<dbReference type="Proteomes" id="UP000095727">
    <property type="component" value="Unassembled WGS sequence"/>
</dbReference>
<dbReference type="AlphaFoldDB" id="A0A173U1W7"/>
<dbReference type="NCBIfam" id="TIGR00099">
    <property type="entry name" value="Cof-subfamily"/>
    <property type="match status" value="1"/>
</dbReference>
<name>A0A173U1W7_9FIRM</name>
<dbReference type="Gene3D" id="3.40.50.1000">
    <property type="entry name" value="HAD superfamily/HAD-like"/>
    <property type="match status" value="1"/>
</dbReference>
<accession>A0A173U1W7</accession>
<dbReference type="EMBL" id="QRXJ01000010">
    <property type="protein sequence ID" value="RGT89656.1"/>
    <property type="molecule type" value="Genomic_DNA"/>
</dbReference>
<dbReference type="NCBIfam" id="TIGR01484">
    <property type="entry name" value="HAD-SF-IIB"/>
    <property type="match status" value="1"/>
</dbReference>
<dbReference type="InterPro" id="IPR000150">
    <property type="entry name" value="Cof"/>
</dbReference>
<dbReference type="CDD" id="cd07516">
    <property type="entry name" value="HAD_Pase"/>
    <property type="match status" value="1"/>
</dbReference>
<dbReference type="Proteomes" id="UP000283360">
    <property type="component" value="Unassembled WGS sequence"/>
</dbReference>
<dbReference type="InterPro" id="IPR036412">
    <property type="entry name" value="HAD-like_sf"/>
</dbReference>
<evidence type="ECO:0000313" key="2">
    <source>
        <dbReference type="EMBL" id="RGT89656.1"/>
    </source>
</evidence>
<dbReference type="PANTHER" id="PTHR10000">
    <property type="entry name" value="PHOSPHOSERINE PHOSPHATASE"/>
    <property type="match status" value="1"/>
</dbReference>
<evidence type="ECO:0000313" key="4">
    <source>
        <dbReference type="Proteomes" id="UP000095727"/>
    </source>
</evidence>
<dbReference type="InterPro" id="IPR023214">
    <property type="entry name" value="HAD_sf"/>
</dbReference>
<reference evidence="5 6" key="2">
    <citation type="submission" date="2018-08" db="EMBL/GenBank/DDBJ databases">
        <title>A genome reference for cultivated species of the human gut microbiota.</title>
        <authorList>
            <person name="Zou Y."/>
            <person name="Xue W."/>
            <person name="Luo G."/>
        </authorList>
    </citation>
    <scope>NUCLEOTIDE SEQUENCE [LARGE SCALE GENOMIC DNA]</scope>
    <source>
        <strain evidence="2 5">AF18-12LB</strain>
        <strain evidence="3 6">AM23-3</strain>
    </source>
</reference>
<dbReference type="EMBL" id="CYXR01000022">
    <property type="protein sequence ID" value="CUN09063.1"/>
    <property type="molecule type" value="Genomic_DNA"/>
</dbReference>
<dbReference type="GO" id="GO:0000287">
    <property type="term" value="F:magnesium ion binding"/>
    <property type="evidence" value="ECO:0007669"/>
    <property type="project" value="TreeGrafter"/>
</dbReference>
<evidence type="ECO:0000313" key="3">
    <source>
        <dbReference type="EMBL" id="RHF81272.1"/>
    </source>
</evidence>
<dbReference type="SFLD" id="SFLDS00003">
    <property type="entry name" value="Haloacid_Dehalogenase"/>
    <property type="match status" value="1"/>
</dbReference>
<dbReference type="Proteomes" id="UP000284579">
    <property type="component" value="Unassembled WGS sequence"/>
</dbReference>
<dbReference type="SUPFAM" id="SSF56784">
    <property type="entry name" value="HAD-like"/>
    <property type="match status" value="1"/>
</dbReference>
<evidence type="ECO:0000313" key="6">
    <source>
        <dbReference type="Proteomes" id="UP000284579"/>
    </source>
</evidence>
<dbReference type="Pfam" id="PF08282">
    <property type="entry name" value="Hydrolase_3"/>
    <property type="match status" value="1"/>
</dbReference>
<keyword evidence="1" id="KW-0378">Hydrolase</keyword>
<dbReference type="GO" id="GO:0016791">
    <property type="term" value="F:phosphatase activity"/>
    <property type="evidence" value="ECO:0007669"/>
    <property type="project" value="TreeGrafter"/>
</dbReference>
<reference evidence="1 4" key="1">
    <citation type="submission" date="2015-09" db="EMBL/GenBank/DDBJ databases">
        <authorList>
            <consortium name="Pathogen Informatics"/>
        </authorList>
    </citation>
    <scope>NUCLEOTIDE SEQUENCE [LARGE SCALE GENOMIC DNA]</scope>
    <source>
        <strain evidence="1 4">2789STDY5834962</strain>
    </source>
</reference>